<organism evidence="2 3">
    <name type="scientific">Carnegiea gigantea</name>
    <dbReference type="NCBI Taxonomy" id="171969"/>
    <lineage>
        <taxon>Eukaryota</taxon>
        <taxon>Viridiplantae</taxon>
        <taxon>Streptophyta</taxon>
        <taxon>Embryophyta</taxon>
        <taxon>Tracheophyta</taxon>
        <taxon>Spermatophyta</taxon>
        <taxon>Magnoliopsida</taxon>
        <taxon>eudicotyledons</taxon>
        <taxon>Gunneridae</taxon>
        <taxon>Pentapetalae</taxon>
        <taxon>Caryophyllales</taxon>
        <taxon>Cactineae</taxon>
        <taxon>Cactaceae</taxon>
        <taxon>Cactoideae</taxon>
        <taxon>Echinocereeae</taxon>
        <taxon>Carnegiea</taxon>
    </lineage>
</organism>
<dbReference type="InterPro" id="IPR050796">
    <property type="entry name" value="SCF_F-box_component"/>
</dbReference>
<keyword evidence="3" id="KW-1185">Reference proteome</keyword>
<dbReference type="PANTHER" id="PTHR31672:SF13">
    <property type="entry name" value="F-BOX PROTEIN CPR30-LIKE"/>
    <property type="match status" value="1"/>
</dbReference>
<reference evidence="2" key="1">
    <citation type="submission" date="2022-04" db="EMBL/GenBank/DDBJ databases">
        <title>Carnegiea gigantea Genome sequencing and assembly v2.</title>
        <authorList>
            <person name="Copetti D."/>
            <person name="Sanderson M.J."/>
            <person name="Burquez A."/>
            <person name="Wojciechowski M.F."/>
        </authorList>
    </citation>
    <scope>NUCLEOTIDE SEQUENCE</scope>
    <source>
        <strain evidence="2">SGP5-SGP5p</strain>
        <tissue evidence="2">Aerial part</tissue>
    </source>
</reference>
<dbReference type="InterPro" id="IPR036047">
    <property type="entry name" value="F-box-like_dom_sf"/>
</dbReference>
<gene>
    <name evidence="2" type="ORF">Cgig2_003190</name>
</gene>
<dbReference type="OrthoDB" id="591557at2759"/>
<dbReference type="SUPFAM" id="SSF81383">
    <property type="entry name" value="F-box domain"/>
    <property type="match status" value="1"/>
</dbReference>
<comment type="caution">
    <text evidence="2">The sequence shown here is derived from an EMBL/GenBank/DDBJ whole genome shotgun (WGS) entry which is preliminary data.</text>
</comment>
<dbReference type="EMBL" id="JAKOGI010001339">
    <property type="protein sequence ID" value="KAJ8426169.1"/>
    <property type="molecule type" value="Genomic_DNA"/>
</dbReference>
<evidence type="ECO:0000313" key="3">
    <source>
        <dbReference type="Proteomes" id="UP001153076"/>
    </source>
</evidence>
<dbReference type="AlphaFoldDB" id="A0A9Q1JK63"/>
<accession>A0A9Q1JK63</accession>
<dbReference type="InterPro" id="IPR001810">
    <property type="entry name" value="F-box_dom"/>
</dbReference>
<evidence type="ECO:0000313" key="2">
    <source>
        <dbReference type="EMBL" id="KAJ8426169.1"/>
    </source>
</evidence>
<feature type="domain" description="F-box" evidence="1">
    <location>
        <begin position="22"/>
        <end position="57"/>
    </location>
</feature>
<dbReference type="Pfam" id="PF00646">
    <property type="entry name" value="F-box"/>
    <property type="match status" value="1"/>
</dbReference>
<evidence type="ECO:0000259" key="1">
    <source>
        <dbReference type="Pfam" id="PF00646"/>
    </source>
</evidence>
<dbReference type="Proteomes" id="UP001153076">
    <property type="component" value="Unassembled WGS sequence"/>
</dbReference>
<proteinExistence type="predicted"/>
<protein>
    <recommendedName>
        <fullName evidence="1">F-box domain-containing protein</fullName>
    </recommendedName>
</protein>
<name>A0A9Q1JK63_9CARY</name>
<sequence>MITLKPQYLFFILGTNNGSTRPLDVISAIHMCLPIKSLLTFKCICKEWFNLIRDNLFIKLHHQKSLDNYAIKPSVVFLSDIYPTRRDSHPPGGTYNGLLCFFDFLSIDLDYFLICNPSTHAFKEISIPRWLRNPMGLGFTSKLLPRFGYDCENDDYKILVLITIFFREEMSIYSLKLNKGTNQPSSMVDSIVDPQDFSHLFAAFMNKRLHWIVENKKGYCEIARFNLCSERWDKPLSLLPIEIDG</sequence>
<dbReference type="PANTHER" id="PTHR31672">
    <property type="entry name" value="BNACNNG10540D PROTEIN"/>
    <property type="match status" value="1"/>
</dbReference>